<dbReference type="InterPro" id="IPR036513">
    <property type="entry name" value="STAS_dom_sf"/>
</dbReference>
<dbReference type="OrthoDB" id="3393696at2"/>
<dbReference type="Gene3D" id="3.30.750.24">
    <property type="entry name" value="STAS domain"/>
    <property type="match status" value="1"/>
</dbReference>
<organism evidence="2 3">
    <name type="scientific">Williamsia limnetica</name>
    <dbReference type="NCBI Taxonomy" id="882452"/>
    <lineage>
        <taxon>Bacteria</taxon>
        <taxon>Bacillati</taxon>
        <taxon>Actinomycetota</taxon>
        <taxon>Actinomycetes</taxon>
        <taxon>Mycobacteriales</taxon>
        <taxon>Nocardiaceae</taxon>
        <taxon>Williamsia</taxon>
    </lineage>
</organism>
<feature type="domain" description="STAS" evidence="1">
    <location>
        <begin position="22"/>
        <end position="130"/>
    </location>
</feature>
<dbReference type="RefSeq" id="WP_110472530.1">
    <property type="nucleotide sequence ID" value="NZ_QJSP01000023.1"/>
</dbReference>
<name>A0A318RGI9_WILLI</name>
<dbReference type="GO" id="GO:0043856">
    <property type="term" value="F:anti-sigma factor antagonist activity"/>
    <property type="evidence" value="ECO:0007669"/>
    <property type="project" value="TreeGrafter"/>
</dbReference>
<proteinExistence type="predicted"/>
<dbReference type="CDD" id="cd07043">
    <property type="entry name" value="STAS_anti-anti-sigma_factors"/>
    <property type="match status" value="1"/>
</dbReference>
<evidence type="ECO:0000313" key="3">
    <source>
        <dbReference type="Proteomes" id="UP000247591"/>
    </source>
</evidence>
<dbReference type="PROSITE" id="PS50801">
    <property type="entry name" value="STAS"/>
    <property type="match status" value="1"/>
</dbReference>
<dbReference type="SUPFAM" id="SSF52091">
    <property type="entry name" value="SpoIIaa-like"/>
    <property type="match status" value="1"/>
</dbReference>
<accession>A0A318RGI9</accession>
<evidence type="ECO:0000313" key="2">
    <source>
        <dbReference type="EMBL" id="PYE12303.1"/>
    </source>
</evidence>
<keyword evidence="3" id="KW-1185">Reference proteome</keyword>
<dbReference type="Proteomes" id="UP000247591">
    <property type="component" value="Unassembled WGS sequence"/>
</dbReference>
<dbReference type="AlphaFoldDB" id="A0A318RGI9"/>
<dbReference type="InterPro" id="IPR002645">
    <property type="entry name" value="STAS_dom"/>
</dbReference>
<dbReference type="PANTHER" id="PTHR33495:SF13">
    <property type="entry name" value="ANTI-SIGMA-F FACTOR ANTAGONIST RSFB"/>
    <property type="match status" value="1"/>
</dbReference>
<gene>
    <name evidence="2" type="ORF">DFR67_12326</name>
</gene>
<dbReference type="Pfam" id="PF01740">
    <property type="entry name" value="STAS"/>
    <property type="match status" value="1"/>
</dbReference>
<comment type="caution">
    <text evidence="2">The sequence shown here is derived from an EMBL/GenBank/DDBJ whole genome shotgun (WGS) entry which is preliminary data.</text>
</comment>
<dbReference type="EMBL" id="QJSP01000023">
    <property type="protein sequence ID" value="PYE12303.1"/>
    <property type="molecule type" value="Genomic_DNA"/>
</dbReference>
<evidence type="ECO:0000259" key="1">
    <source>
        <dbReference type="PROSITE" id="PS50801"/>
    </source>
</evidence>
<sequence>MAPNTGKPSPVTDTADLSGDGLTIATVGHGDISVLTVCGSIDLLTVPQLTTSVEDALSAQPAGLIIDLTYTDFLSSVGMSALVQAQDAVGKARRFAVVADGPSTSRPIKLVGLDRSLALYATMDAALAEMTAPELPEHEGRATA</sequence>
<reference evidence="2 3" key="1">
    <citation type="submission" date="2018-06" db="EMBL/GenBank/DDBJ databases">
        <title>Genomic Encyclopedia of Type Strains, Phase IV (KMG-IV): sequencing the most valuable type-strain genomes for metagenomic binning, comparative biology and taxonomic classification.</title>
        <authorList>
            <person name="Goeker M."/>
        </authorList>
    </citation>
    <scope>NUCLEOTIDE SEQUENCE [LARGE SCALE GENOMIC DNA]</scope>
    <source>
        <strain evidence="2 3">DSM 45521</strain>
    </source>
</reference>
<dbReference type="PANTHER" id="PTHR33495">
    <property type="entry name" value="ANTI-SIGMA FACTOR ANTAGONIST TM_1081-RELATED-RELATED"/>
    <property type="match status" value="1"/>
</dbReference>
<protein>
    <submittedName>
        <fullName evidence="2">Anti-anti-sigma factor</fullName>
    </submittedName>
</protein>